<evidence type="ECO:0000256" key="5">
    <source>
        <dbReference type="ARBA" id="ARBA00022741"/>
    </source>
</evidence>
<comment type="cofactor">
    <cofactor evidence="1">
        <name>Mg(2+)</name>
        <dbReference type="ChEBI" id="CHEBI:18420"/>
    </cofactor>
</comment>
<dbReference type="InterPro" id="IPR016102">
    <property type="entry name" value="Succinyl-CoA_synth-like"/>
</dbReference>
<dbReference type="Gene3D" id="3.30.470.20">
    <property type="entry name" value="ATP-grasp fold, B domain"/>
    <property type="match status" value="1"/>
</dbReference>
<evidence type="ECO:0000256" key="3">
    <source>
        <dbReference type="ARBA" id="ARBA00022598"/>
    </source>
</evidence>
<keyword evidence="5 7" id="KW-0547">Nucleotide-binding</keyword>
<dbReference type="FunFam" id="3.30.470.20:FF:000002">
    <property type="entry name" value="Succinate--CoA ligase [ADP-forming] subunit beta"/>
    <property type="match status" value="1"/>
</dbReference>
<protein>
    <submittedName>
        <fullName evidence="9">Succinyl-CoA ligase (ADP-forming) subunit beta</fullName>
        <ecNumber evidence="9">6.2.1.5</ecNumber>
    </submittedName>
</protein>
<dbReference type="InterPro" id="IPR013650">
    <property type="entry name" value="ATP-grasp_succ-CoA_synth-type"/>
</dbReference>
<evidence type="ECO:0000256" key="7">
    <source>
        <dbReference type="PROSITE-ProRule" id="PRU00409"/>
    </source>
</evidence>
<dbReference type="PROSITE" id="PS50975">
    <property type="entry name" value="ATP_GRASP"/>
    <property type="match status" value="1"/>
</dbReference>
<dbReference type="EMBL" id="UPXX01000013">
    <property type="protein sequence ID" value="VBB42144.1"/>
    <property type="molecule type" value="Genomic_DNA"/>
</dbReference>
<evidence type="ECO:0000256" key="2">
    <source>
        <dbReference type="ARBA" id="ARBA00009182"/>
    </source>
</evidence>
<gene>
    <name evidence="9" type="primary">sucC</name>
    <name evidence="9" type="ORF">TRIP_B200284</name>
</gene>
<dbReference type="Pfam" id="PF00549">
    <property type="entry name" value="Ligase_CoA"/>
    <property type="match status" value="1"/>
</dbReference>
<dbReference type="Pfam" id="PF08442">
    <property type="entry name" value="ATP-grasp_2"/>
    <property type="match status" value="1"/>
</dbReference>
<dbReference type="InterPro" id="IPR005809">
    <property type="entry name" value="Succ_CoA_ligase-like_bsu"/>
</dbReference>
<dbReference type="Gene3D" id="3.40.50.261">
    <property type="entry name" value="Succinyl-CoA synthetase domains"/>
    <property type="match status" value="1"/>
</dbReference>
<keyword evidence="7" id="KW-0067">ATP-binding</keyword>
<dbReference type="GO" id="GO:0042709">
    <property type="term" value="C:succinate-CoA ligase complex"/>
    <property type="evidence" value="ECO:0007669"/>
    <property type="project" value="TreeGrafter"/>
</dbReference>
<dbReference type="PANTHER" id="PTHR11815">
    <property type="entry name" value="SUCCINYL-COA SYNTHETASE BETA CHAIN"/>
    <property type="match status" value="1"/>
</dbReference>
<dbReference type="InterPro" id="IPR013815">
    <property type="entry name" value="ATP_grasp_subdomain_1"/>
</dbReference>
<dbReference type="SUPFAM" id="SSF52210">
    <property type="entry name" value="Succinyl-CoA synthetase domains"/>
    <property type="match status" value="1"/>
</dbReference>
<evidence type="ECO:0000259" key="8">
    <source>
        <dbReference type="PROSITE" id="PS50975"/>
    </source>
</evidence>
<accession>A0A653A2A7</accession>
<keyword evidence="3 9" id="KW-0436">Ligase</keyword>
<dbReference type="GO" id="GO:0006104">
    <property type="term" value="P:succinyl-CoA metabolic process"/>
    <property type="evidence" value="ECO:0007669"/>
    <property type="project" value="TreeGrafter"/>
</dbReference>
<dbReference type="InterPro" id="IPR011761">
    <property type="entry name" value="ATP-grasp"/>
</dbReference>
<dbReference type="SUPFAM" id="SSF56059">
    <property type="entry name" value="Glutathione synthetase ATP-binding domain-like"/>
    <property type="match status" value="1"/>
</dbReference>
<dbReference type="GO" id="GO:0005524">
    <property type="term" value="F:ATP binding"/>
    <property type="evidence" value="ECO:0007669"/>
    <property type="project" value="UniProtKB-UniRule"/>
</dbReference>
<evidence type="ECO:0000313" key="9">
    <source>
        <dbReference type="EMBL" id="VBB42144.1"/>
    </source>
</evidence>
<dbReference type="GO" id="GO:0006099">
    <property type="term" value="P:tricarboxylic acid cycle"/>
    <property type="evidence" value="ECO:0007669"/>
    <property type="project" value="InterPro"/>
</dbReference>
<reference evidence="9" key="1">
    <citation type="submission" date="2018-07" db="EMBL/GenBank/DDBJ databases">
        <authorList>
            <consortium name="Genoscope - CEA"/>
            <person name="William W."/>
        </authorList>
    </citation>
    <scope>NUCLEOTIDE SEQUENCE</scope>
    <source>
        <strain evidence="9">IK1</strain>
    </source>
</reference>
<dbReference type="PANTHER" id="PTHR11815:SF10">
    <property type="entry name" value="SUCCINATE--COA LIGASE [GDP-FORMING] SUBUNIT BETA, MITOCHONDRIAL"/>
    <property type="match status" value="1"/>
</dbReference>
<name>A0A653A2A7_UNCDX</name>
<dbReference type="GO" id="GO:0046872">
    <property type="term" value="F:metal ion binding"/>
    <property type="evidence" value="ECO:0007669"/>
    <property type="project" value="UniProtKB-KW"/>
</dbReference>
<comment type="similarity">
    <text evidence="2">Belongs to the succinate/malate CoA ligase beta subunit family.</text>
</comment>
<dbReference type="PIRSF" id="PIRSF001554">
    <property type="entry name" value="SucCS_beta"/>
    <property type="match status" value="1"/>
</dbReference>
<sequence length="434" mass="46950">MISDLIKNLIKSLITDISFLSSFFLGSGHSPYDTIDRAGLKHKPQSIQAKERIMRLFEYEAAEIFESKGIPVPRRGVAESTEEALRIADGIGYPVIVKAQVLVGGRGLAGGIQAANSPDELEEIAGSILNMDVKGLAVRKIMIAEKVAVEKELYLGITIDGFSGLPVIVASTEGGVRIEEVARKSPEKVASMRADPQFGFYPYQARTLLRGLGLSQRLLVSCADVIVQLYKIFTQLEAVIVEINPLVVLANGGVLAVDAVLEVDNSALSRIRRYSLPNLIGRIENALERKGKEIGVTYVDLDGDIGLISSGAGLGMATMDIIGERLRPANFLETGGGITDKLLYNCMELLMMKDGLRGILINIYGGINPIHEGAKGVVRYIQEKKLSLPIVAKALGNHQEETWEIFRSAGVHVVTDPASEAAVERLYELVGPGK</sequence>
<keyword evidence="6" id="KW-0460">Magnesium</keyword>
<keyword evidence="4" id="KW-0479">Metal-binding</keyword>
<dbReference type="GO" id="GO:0004775">
    <property type="term" value="F:succinate-CoA ligase (ADP-forming) activity"/>
    <property type="evidence" value="ECO:0007669"/>
    <property type="project" value="UniProtKB-EC"/>
</dbReference>
<evidence type="ECO:0000256" key="4">
    <source>
        <dbReference type="ARBA" id="ARBA00022723"/>
    </source>
</evidence>
<proteinExistence type="inferred from homology"/>
<organism evidence="9">
    <name type="scientific">Uncultured Desulfatiglans sp</name>
    <dbReference type="NCBI Taxonomy" id="1748965"/>
    <lineage>
        <taxon>Bacteria</taxon>
        <taxon>Pseudomonadati</taxon>
        <taxon>Thermodesulfobacteriota</taxon>
        <taxon>Desulfobacteria</taxon>
        <taxon>Desulfatiglandales</taxon>
        <taxon>Desulfatiglandaceae</taxon>
        <taxon>Desulfatiglans</taxon>
        <taxon>environmental samples</taxon>
    </lineage>
</organism>
<dbReference type="EC" id="6.2.1.5" evidence="9"/>
<dbReference type="AlphaFoldDB" id="A0A653A2A7"/>
<evidence type="ECO:0000256" key="1">
    <source>
        <dbReference type="ARBA" id="ARBA00001946"/>
    </source>
</evidence>
<feature type="domain" description="ATP-grasp" evidence="8">
    <location>
        <begin position="62"/>
        <end position="272"/>
    </location>
</feature>
<evidence type="ECO:0000256" key="6">
    <source>
        <dbReference type="ARBA" id="ARBA00022842"/>
    </source>
</evidence>
<dbReference type="InterPro" id="IPR005811">
    <property type="entry name" value="SUCC_ACL_C"/>
</dbReference>
<dbReference type="Gene3D" id="3.30.1490.20">
    <property type="entry name" value="ATP-grasp fold, A domain"/>
    <property type="match status" value="1"/>
</dbReference>